<gene>
    <name evidence="1" type="ORF">D9758_005741</name>
</gene>
<sequence>MPIDSDFDFETLQLRTWSSLSKADTDRLLSSITSLQHQVDSYGAEIWGTSICTLEQKQFEVAVTSLQRKCSLLAPIRRLPVEILEIIFALYCSEKDATCVDKPRSGLHVPFIPLIQTCAFWRHVAPHAWPNIKIILDPYRTVDLDLLSRHLHILQSTPLTVSLYSLSYFKSNLRASELDNARRAFDMLLGCAEQWRSVELMGPGIFAWFRVQELPLGNLESLTIRTWTSTFYLPEIRRQFSTLFKLASNLRQLKVDTGSVPIVELGLPFSGITSLSSRACVPLDLDVLSSNLCSNLQKLELRVDNFTSTGAFPVEFIHSDISELHITNFSRPEDFNLFHHFHLPRLVTIHLKGLWVLGTNAWTRLDPLSSMIHRSRPPLRQLHLQEMIPDQNELIALLQAAPSIAHLTVSILEGSIVSEDGLIRHLTLDSPTDPPLLPSLSALELSLCQMDSKPVDEHILLERIRDVLDTWHLSSFSLKLNDGSVLSASDVKERCVVTPLERETISKDVLAQSPIGYTCQSWTQQRTTQTPLSIFRSLIVKVIQPVAA</sequence>
<evidence type="ECO:0000313" key="2">
    <source>
        <dbReference type="Proteomes" id="UP000559256"/>
    </source>
</evidence>
<evidence type="ECO:0008006" key="3">
    <source>
        <dbReference type="Google" id="ProtNLM"/>
    </source>
</evidence>
<proteinExistence type="predicted"/>
<dbReference type="SUPFAM" id="SSF52047">
    <property type="entry name" value="RNI-like"/>
    <property type="match status" value="1"/>
</dbReference>
<protein>
    <recommendedName>
        <fullName evidence="3">F-box domain-containing protein</fullName>
    </recommendedName>
</protein>
<reference evidence="1 2" key="1">
    <citation type="journal article" date="2020" name="ISME J.">
        <title>Uncovering the hidden diversity of litter-decomposition mechanisms in mushroom-forming fungi.</title>
        <authorList>
            <person name="Floudas D."/>
            <person name="Bentzer J."/>
            <person name="Ahren D."/>
            <person name="Johansson T."/>
            <person name="Persson P."/>
            <person name="Tunlid A."/>
        </authorList>
    </citation>
    <scope>NUCLEOTIDE SEQUENCE [LARGE SCALE GENOMIC DNA]</scope>
    <source>
        <strain evidence="1 2">CBS 291.85</strain>
    </source>
</reference>
<organism evidence="1 2">
    <name type="scientific">Tetrapyrgos nigripes</name>
    <dbReference type="NCBI Taxonomy" id="182062"/>
    <lineage>
        <taxon>Eukaryota</taxon>
        <taxon>Fungi</taxon>
        <taxon>Dikarya</taxon>
        <taxon>Basidiomycota</taxon>
        <taxon>Agaricomycotina</taxon>
        <taxon>Agaricomycetes</taxon>
        <taxon>Agaricomycetidae</taxon>
        <taxon>Agaricales</taxon>
        <taxon>Marasmiineae</taxon>
        <taxon>Marasmiaceae</taxon>
        <taxon>Tetrapyrgos</taxon>
    </lineage>
</organism>
<accession>A0A8H5LQW6</accession>
<dbReference type="AlphaFoldDB" id="A0A8H5LQW6"/>
<comment type="caution">
    <text evidence="1">The sequence shown here is derived from an EMBL/GenBank/DDBJ whole genome shotgun (WGS) entry which is preliminary data.</text>
</comment>
<keyword evidence="2" id="KW-1185">Reference proteome</keyword>
<name>A0A8H5LQW6_9AGAR</name>
<dbReference type="OrthoDB" id="3266451at2759"/>
<evidence type="ECO:0000313" key="1">
    <source>
        <dbReference type="EMBL" id="KAF5366247.1"/>
    </source>
</evidence>
<dbReference type="Proteomes" id="UP000559256">
    <property type="component" value="Unassembled WGS sequence"/>
</dbReference>
<dbReference type="EMBL" id="JAACJM010000024">
    <property type="protein sequence ID" value="KAF5366247.1"/>
    <property type="molecule type" value="Genomic_DNA"/>
</dbReference>